<evidence type="ECO:0000313" key="2">
    <source>
        <dbReference type="Proteomes" id="UP000828390"/>
    </source>
</evidence>
<accession>A0A9D4BDQ3</accession>
<keyword evidence="2" id="KW-1185">Reference proteome</keyword>
<reference evidence="1" key="1">
    <citation type="journal article" date="2019" name="bioRxiv">
        <title>The Genome of the Zebra Mussel, Dreissena polymorpha: A Resource for Invasive Species Research.</title>
        <authorList>
            <person name="McCartney M.A."/>
            <person name="Auch B."/>
            <person name="Kono T."/>
            <person name="Mallez S."/>
            <person name="Zhang Y."/>
            <person name="Obille A."/>
            <person name="Becker A."/>
            <person name="Abrahante J.E."/>
            <person name="Garbe J."/>
            <person name="Badalamenti J.P."/>
            <person name="Herman A."/>
            <person name="Mangelson H."/>
            <person name="Liachko I."/>
            <person name="Sullivan S."/>
            <person name="Sone E.D."/>
            <person name="Koren S."/>
            <person name="Silverstein K.A.T."/>
            <person name="Beckman K.B."/>
            <person name="Gohl D.M."/>
        </authorList>
    </citation>
    <scope>NUCLEOTIDE SEQUENCE</scope>
    <source>
        <strain evidence="1">Duluth1</strain>
        <tissue evidence="1">Whole animal</tissue>
    </source>
</reference>
<name>A0A9D4BDQ3_DREPO</name>
<proteinExistence type="predicted"/>
<organism evidence="1 2">
    <name type="scientific">Dreissena polymorpha</name>
    <name type="common">Zebra mussel</name>
    <name type="synonym">Mytilus polymorpha</name>
    <dbReference type="NCBI Taxonomy" id="45954"/>
    <lineage>
        <taxon>Eukaryota</taxon>
        <taxon>Metazoa</taxon>
        <taxon>Spiralia</taxon>
        <taxon>Lophotrochozoa</taxon>
        <taxon>Mollusca</taxon>
        <taxon>Bivalvia</taxon>
        <taxon>Autobranchia</taxon>
        <taxon>Heteroconchia</taxon>
        <taxon>Euheterodonta</taxon>
        <taxon>Imparidentia</taxon>
        <taxon>Neoheterodontei</taxon>
        <taxon>Myida</taxon>
        <taxon>Dreissenoidea</taxon>
        <taxon>Dreissenidae</taxon>
        <taxon>Dreissena</taxon>
    </lineage>
</organism>
<sequence>MTMFIDSPTKGQSYVDFRLAQLKIFFEEKKMQNGPHTTQELGRLNDAISTIYFAWSSVTYGQIIVTDFYNQRVYLLDPQYKDILI</sequence>
<evidence type="ECO:0000313" key="1">
    <source>
        <dbReference type="EMBL" id="KAH3691378.1"/>
    </source>
</evidence>
<dbReference type="AlphaFoldDB" id="A0A9D4BDQ3"/>
<dbReference type="EMBL" id="JAIWYP010000037">
    <property type="protein sequence ID" value="KAH3691378.1"/>
    <property type="molecule type" value="Genomic_DNA"/>
</dbReference>
<protein>
    <submittedName>
        <fullName evidence="1">Uncharacterized protein</fullName>
    </submittedName>
</protein>
<reference evidence="1" key="2">
    <citation type="submission" date="2020-11" db="EMBL/GenBank/DDBJ databases">
        <authorList>
            <person name="McCartney M.A."/>
            <person name="Auch B."/>
            <person name="Kono T."/>
            <person name="Mallez S."/>
            <person name="Becker A."/>
            <person name="Gohl D.M."/>
            <person name="Silverstein K.A.T."/>
            <person name="Koren S."/>
            <person name="Bechman K.B."/>
            <person name="Herman A."/>
            <person name="Abrahante J.E."/>
            <person name="Garbe J."/>
        </authorList>
    </citation>
    <scope>NUCLEOTIDE SEQUENCE</scope>
    <source>
        <strain evidence="1">Duluth1</strain>
        <tissue evidence="1">Whole animal</tissue>
    </source>
</reference>
<comment type="caution">
    <text evidence="1">The sequence shown here is derived from an EMBL/GenBank/DDBJ whole genome shotgun (WGS) entry which is preliminary data.</text>
</comment>
<dbReference type="Proteomes" id="UP000828390">
    <property type="component" value="Unassembled WGS sequence"/>
</dbReference>
<gene>
    <name evidence="1" type="ORF">DPMN_194012</name>
</gene>